<evidence type="ECO:0000256" key="3">
    <source>
        <dbReference type="ARBA" id="ARBA00029596"/>
    </source>
</evidence>
<comment type="caution">
    <text evidence="6">The sequence shown here is derived from an EMBL/GenBank/DDBJ whole genome shotgun (WGS) entry which is preliminary data.</text>
</comment>
<dbReference type="NCBIfam" id="NF004850">
    <property type="entry name" value="PRK06201.1"/>
    <property type="match status" value="1"/>
</dbReference>
<dbReference type="AlphaFoldDB" id="A0A6N8J0I7"/>
<evidence type="ECO:0000256" key="2">
    <source>
        <dbReference type="ARBA" id="ARBA00016549"/>
    </source>
</evidence>
<feature type="binding site" evidence="5">
    <location>
        <begin position="97"/>
        <end position="100"/>
    </location>
    <ligand>
        <name>substrate</name>
    </ligand>
</feature>
<accession>A0A6N8J0I7</accession>
<dbReference type="InterPro" id="IPR005493">
    <property type="entry name" value="RraA/RraA-like"/>
</dbReference>
<dbReference type="CDD" id="cd16841">
    <property type="entry name" value="RraA_family"/>
    <property type="match status" value="1"/>
</dbReference>
<evidence type="ECO:0000256" key="4">
    <source>
        <dbReference type="ARBA" id="ARBA00030169"/>
    </source>
</evidence>
<dbReference type="PANTHER" id="PTHR33254:SF4">
    <property type="entry name" value="4-HYDROXY-4-METHYL-2-OXOGLUTARATE ALDOLASE 3-RELATED"/>
    <property type="match status" value="1"/>
</dbReference>
<evidence type="ECO:0000313" key="7">
    <source>
        <dbReference type="Proteomes" id="UP000469385"/>
    </source>
</evidence>
<keyword evidence="5" id="KW-0479">Metal-binding</keyword>
<dbReference type="Proteomes" id="UP000469385">
    <property type="component" value="Unassembled WGS sequence"/>
</dbReference>
<dbReference type="GO" id="GO:0046872">
    <property type="term" value="F:metal ion binding"/>
    <property type="evidence" value="ECO:0007669"/>
    <property type="project" value="UniProtKB-KW"/>
</dbReference>
<keyword evidence="5" id="KW-0460">Magnesium</keyword>
<comment type="cofactor">
    <cofactor evidence="5">
        <name>Mg(2+)</name>
        <dbReference type="ChEBI" id="CHEBI:18420"/>
    </cofactor>
</comment>
<dbReference type="Pfam" id="PF03737">
    <property type="entry name" value="RraA-like"/>
    <property type="match status" value="1"/>
</dbReference>
<dbReference type="EMBL" id="WSEL01000009">
    <property type="protein sequence ID" value="MVQ31696.1"/>
    <property type="molecule type" value="Genomic_DNA"/>
</dbReference>
<comment type="cofactor">
    <cofactor evidence="1">
        <name>a divalent metal cation</name>
        <dbReference type="ChEBI" id="CHEBI:60240"/>
    </cofactor>
</comment>
<keyword evidence="7" id="KW-1185">Reference proteome</keyword>
<feature type="binding site" evidence="5">
    <location>
        <position position="120"/>
    </location>
    <ligand>
        <name>Mg(2+)</name>
        <dbReference type="ChEBI" id="CHEBI:18420"/>
    </ligand>
</feature>
<gene>
    <name evidence="6" type="ORF">GON04_19720</name>
</gene>
<protein>
    <recommendedName>
        <fullName evidence="2">Putative 4-hydroxy-4-methyl-2-oxoglutarate aldolase</fullName>
    </recommendedName>
    <alternativeName>
        <fullName evidence="3">Regulator of ribonuclease activity homolog</fullName>
    </alternativeName>
    <alternativeName>
        <fullName evidence="4">RraA-like protein</fullName>
    </alternativeName>
</protein>
<dbReference type="Gene3D" id="3.50.30.40">
    <property type="entry name" value="Ribonuclease E inhibitor RraA/RraA-like"/>
    <property type="match status" value="1"/>
</dbReference>
<proteinExistence type="predicted"/>
<name>A0A6N8J0I7_9BURK</name>
<evidence type="ECO:0000313" key="6">
    <source>
        <dbReference type="EMBL" id="MVQ31696.1"/>
    </source>
</evidence>
<dbReference type="PANTHER" id="PTHR33254">
    <property type="entry name" value="4-HYDROXY-4-METHYL-2-OXOGLUTARATE ALDOLASE 3-RELATED"/>
    <property type="match status" value="1"/>
</dbReference>
<dbReference type="SUPFAM" id="SSF89562">
    <property type="entry name" value="RraA-like"/>
    <property type="match status" value="1"/>
</dbReference>
<organism evidence="6 7">
    <name type="scientific">Ramlibacter pinisoli</name>
    <dbReference type="NCBI Taxonomy" id="2682844"/>
    <lineage>
        <taxon>Bacteria</taxon>
        <taxon>Pseudomonadati</taxon>
        <taxon>Pseudomonadota</taxon>
        <taxon>Betaproteobacteria</taxon>
        <taxon>Burkholderiales</taxon>
        <taxon>Comamonadaceae</taxon>
        <taxon>Ramlibacter</taxon>
    </lineage>
</organism>
<feature type="binding site" evidence="5">
    <location>
        <position position="119"/>
    </location>
    <ligand>
        <name>substrate</name>
    </ligand>
</feature>
<evidence type="ECO:0000256" key="1">
    <source>
        <dbReference type="ARBA" id="ARBA00001968"/>
    </source>
</evidence>
<evidence type="ECO:0000256" key="5">
    <source>
        <dbReference type="PIRSR" id="PIRSR605493-1"/>
    </source>
</evidence>
<dbReference type="InterPro" id="IPR036704">
    <property type="entry name" value="RraA/RraA-like_sf"/>
</dbReference>
<sequence>MPNGFQVLKRKSSVAPALLERLRAVPVANISDSMRRMAAAGSALRPLHREGVLCGPALTVRTRPGDNLMLHMALNLAQEGDVLVVDADGDLTNAITGERMLAYCVAKKFAGVVIYGAVRDYGWIRRQDLPVYACGVTHRGPYKDGPGEINVPVSLGRMVVHPGDAIVGDEDGLVCVPMAGAEAVCAAAEQKFKKETETFGEIGKKDNDAAGYKAKLLRLGCTFEE</sequence>
<reference evidence="6 7" key="1">
    <citation type="submission" date="2019-12" db="EMBL/GenBank/DDBJ databases">
        <authorList>
            <person name="Huq M.A."/>
        </authorList>
    </citation>
    <scope>NUCLEOTIDE SEQUENCE [LARGE SCALE GENOMIC DNA]</scope>
    <source>
        <strain evidence="6 7">MAH-25</strain>
    </source>
</reference>
<dbReference type="RefSeq" id="WP_157399719.1">
    <property type="nucleotide sequence ID" value="NZ_WSEL01000009.1"/>
</dbReference>